<dbReference type="Pfam" id="PF03443">
    <property type="entry name" value="AA9"/>
    <property type="match status" value="1"/>
</dbReference>
<evidence type="ECO:0000256" key="3">
    <source>
        <dbReference type="SAM" id="SignalP"/>
    </source>
</evidence>
<protein>
    <recommendedName>
        <fullName evidence="2">AA9 family lytic polysaccharide monooxygenase</fullName>
        <ecNumber evidence="2">1.14.99.56</ecNumber>
    </recommendedName>
    <alternativeName>
        <fullName evidence="2">Endo-beta-1,4-glucanase</fullName>
    </alternativeName>
    <alternativeName>
        <fullName evidence="2">Glycosyl hydrolase 61 family protein</fullName>
    </alternativeName>
</protein>
<keyword evidence="2" id="KW-0624">Polysaccharide degradation</keyword>
<reference evidence="5" key="1">
    <citation type="submission" date="2022-07" db="EMBL/GenBank/DDBJ databases">
        <title>Phylogenomic reconstructions and comparative analyses of Kickxellomycotina fungi.</title>
        <authorList>
            <person name="Reynolds N.K."/>
            <person name="Stajich J.E."/>
            <person name="Barry K."/>
            <person name="Grigoriev I.V."/>
            <person name="Crous P."/>
            <person name="Smith M.E."/>
        </authorList>
    </citation>
    <scope>NUCLEOTIDE SEQUENCE</scope>
    <source>
        <strain evidence="5">IMI 214461</strain>
    </source>
</reference>
<organism evidence="5 6">
    <name type="scientific">Coemansia thaxteri</name>
    <dbReference type="NCBI Taxonomy" id="2663907"/>
    <lineage>
        <taxon>Eukaryota</taxon>
        <taxon>Fungi</taxon>
        <taxon>Fungi incertae sedis</taxon>
        <taxon>Zoopagomycota</taxon>
        <taxon>Kickxellomycotina</taxon>
        <taxon>Kickxellomycetes</taxon>
        <taxon>Kickxellales</taxon>
        <taxon>Kickxellaceae</taxon>
        <taxon>Coemansia</taxon>
    </lineage>
</organism>
<evidence type="ECO:0000259" key="4">
    <source>
        <dbReference type="Pfam" id="PF03443"/>
    </source>
</evidence>
<comment type="subcellular location">
    <subcellularLocation>
        <location evidence="2">Secreted</location>
    </subcellularLocation>
</comment>
<dbReference type="GO" id="GO:0030248">
    <property type="term" value="F:cellulose binding"/>
    <property type="evidence" value="ECO:0007669"/>
    <property type="project" value="UniProtKB-UniRule"/>
</dbReference>
<accession>A0A9W8BE80</accession>
<feature type="chain" id="PRO_5040763370" description="AA9 family lytic polysaccharide monooxygenase" evidence="3">
    <location>
        <begin position="23"/>
        <end position="246"/>
    </location>
</feature>
<dbReference type="GO" id="GO:0030245">
    <property type="term" value="P:cellulose catabolic process"/>
    <property type="evidence" value="ECO:0007669"/>
    <property type="project" value="UniProtKB-UniRule"/>
</dbReference>
<comment type="function">
    <text evidence="2">Lytic polysaccharide monooxygenase (LMPO) that depolymerizes crystalline and amorphous polysaccharides via the oxidation of scissile alpha- or beta-(1-4)-glycosidic bonds, yielding C1 and/or C4 oxidation products. Catalysis by LPMOs requires the reduction of the active-site copper from Cu(II) to Cu(I) by a reducing agent and H(2)O(2) or O(2) as a cosubstrate.</text>
</comment>
<feature type="domain" description="Auxiliary Activity family 9 catalytic" evidence="4">
    <location>
        <begin position="23"/>
        <end position="233"/>
    </location>
</feature>
<evidence type="ECO:0000313" key="5">
    <source>
        <dbReference type="EMBL" id="KAJ2000077.1"/>
    </source>
</evidence>
<gene>
    <name evidence="5" type="ORF">H4R26_004781</name>
</gene>
<dbReference type="GO" id="GO:0005576">
    <property type="term" value="C:extracellular region"/>
    <property type="evidence" value="ECO:0007669"/>
    <property type="project" value="UniProtKB-SubCell"/>
</dbReference>
<dbReference type="OrthoDB" id="4849160at2759"/>
<comment type="domain">
    <text evidence="2">Has a modular structure: an endo-beta-1,4-glucanase catalytic module at the N-terminus, a linker rich in serines and threonines, and a C-terminal carbohydrate-binding module (CBM).</text>
</comment>
<keyword evidence="6" id="KW-1185">Reference proteome</keyword>
<dbReference type="GO" id="GO:0008810">
    <property type="term" value="F:cellulase activity"/>
    <property type="evidence" value="ECO:0007669"/>
    <property type="project" value="UniProtKB-UniRule"/>
</dbReference>
<dbReference type="Proteomes" id="UP001150907">
    <property type="component" value="Unassembled WGS sequence"/>
</dbReference>
<evidence type="ECO:0000313" key="6">
    <source>
        <dbReference type="Proteomes" id="UP001150907"/>
    </source>
</evidence>
<dbReference type="PANTHER" id="PTHR33353:SF32">
    <property type="entry name" value="ENDO-BETA-1,4-GLUCANASE D"/>
    <property type="match status" value="1"/>
</dbReference>
<comment type="caution">
    <text evidence="5">The sequence shown here is derived from an EMBL/GenBank/DDBJ whole genome shotgun (WGS) entry which is preliminary data.</text>
</comment>
<dbReference type="EC" id="1.14.99.56" evidence="2"/>
<keyword evidence="1 2" id="KW-1015">Disulfide bond</keyword>
<proteinExistence type="predicted"/>
<dbReference type="PANTHER" id="PTHR33353">
    <property type="entry name" value="PUTATIVE (AFU_ORTHOLOGUE AFUA_1G12560)-RELATED"/>
    <property type="match status" value="1"/>
</dbReference>
<dbReference type="InterPro" id="IPR049892">
    <property type="entry name" value="AA9"/>
</dbReference>
<keyword evidence="2" id="KW-0119">Carbohydrate metabolism</keyword>
<keyword evidence="2" id="KW-0136">Cellulose degradation</keyword>
<dbReference type="EMBL" id="JANBQF010000588">
    <property type="protein sequence ID" value="KAJ2000077.1"/>
    <property type="molecule type" value="Genomic_DNA"/>
</dbReference>
<dbReference type="InterPro" id="IPR005103">
    <property type="entry name" value="AA9_LPMO"/>
</dbReference>
<sequence>MHTNLTYVAVMLGMMVFQKAHAHTFLSNIAVGDTEEPVGKYIQKYLGYKLFPVNDVTTKNMRCRNAEGIDPKAATFPVKAGTEFSVVWHHYNNSITDNMVSPSHRGPCTIYMAQQKPNPDDNQWFKIYELGFDKTANLWCSDILRNAHGRLNFTLPMDIVDGNYLLRTELIALHKAAFFNGTQFYPNCVQLSISGSKNKFLDPPPHYVSFPGAYGPEDKGILYDVKQDKGQNYVIPGPEVYPPVTK</sequence>
<name>A0A9W8BE80_9FUNG</name>
<dbReference type="CDD" id="cd21175">
    <property type="entry name" value="LPMO_AA9"/>
    <property type="match status" value="1"/>
</dbReference>
<evidence type="ECO:0000256" key="2">
    <source>
        <dbReference type="RuleBase" id="RU368122"/>
    </source>
</evidence>
<keyword evidence="3" id="KW-0732">Signal</keyword>
<dbReference type="AlphaFoldDB" id="A0A9W8BE80"/>
<dbReference type="Gene3D" id="2.70.50.70">
    <property type="match status" value="1"/>
</dbReference>
<feature type="signal peptide" evidence="3">
    <location>
        <begin position="1"/>
        <end position="22"/>
    </location>
</feature>
<keyword evidence="2" id="KW-0964">Secreted</keyword>
<evidence type="ECO:0000256" key="1">
    <source>
        <dbReference type="ARBA" id="ARBA00023157"/>
    </source>
</evidence>
<comment type="catalytic activity">
    <reaction evidence="2">
        <text>[(1-&gt;4)-beta-D-glucosyl]n+m + reduced acceptor + O2 = 4-dehydro-beta-D-glucosyl-[(1-&gt;4)-beta-D-glucosyl]n-1 + [(1-&gt;4)-beta-D-glucosyl]m + acceptor + H2O.</text>
        <dbReference type="EC" id="1.14.99.56"/>
    </reaction>
</comment>